<dbReference type="STRING" id="1036611.A0A1L9PCG7"/>
<gene>
    <name evidence="2" type="ORF">ASPVEDRAFT_26050</name>
</gene>
<dbReference type="RefSeq" id="XP_040664990.1">
    <property type="nucleotide sequence ID" value="XM_040809855.1"/>
</dbReference>
<sequence>MAARLSRGLLQANCRRIGGLSLRATPRIAIASSSASTGFLARRNVRNTAPWTSRVPQVNFARYAHTDSGPSEEPQAAIPSVVEVKGNPVTEKHWTSQELPTVDPLIEPQTIHHFIELLASGVLPNGKRTDLPLLNRDEIDLFMAPSTQWAPAPFNKSDLPAIYNMMSRILSVESNALCQVGFNIHTVKNRLWEGLVPVSAGRWLEKDLNNPAHFDIAHEYLTSVIAVFEYLNIGPLRNKMRDSFNRMSDDLQDMQDALNARRKAQDPSLPEINLPALWMEFFHAKYEVMTSTSHSWVMARLSEMRERLVNDLMALSPDDTDSPEFKKFTERWQALISVGSMADLNIWMFMDGYNGYQAPSEVVGGLHQPDLRNIDVNSELNNLMWERLRQRIEAQDEAAKVQGPEVKNLEPARRERISVTTEVQDELRTKIRGASPPQPPSAVPWIQLVLRGQQSVLRQPESERSKYGFGLAIYRSAYDMSDEQWETLRRDVEAHLSAWGNGVPGADEVKPLFKLHWFDCKDLGVDTKDPSAVVEAAKKHFQEIRSSGGYERKIDGSAFLLVDPWTVASYTNKDAAPLATEPGNLPGDFQPHVLAIDADFKPRDTPETEKNDESAKSETDADANKQPQPAEYQGHVRIQGNLVWSELYPLLSSKSAELEHLWPLARDHPEKVYTGLTVPSQVAPWKEHNSLKSFMADGFTDFLKKKDPKAAETLERMRKSGTTSL</sequence>
<organism evidence="2 3">
    <name type="scientific">Aspergillus versicolor CBS 583.65</name>
    <dbReference type="NCBI Taxonomy" id="1036611"/>
    <lineage>
        <taxon>Eukaryota</taxon>
        <taxon>Fungi</taxon>
        <taxon>Dikarya</taxon>
        <taxon>Ascomycota</taxon>
        <taxon>Pezizomycotina</taxon>
        <taxon>Eurotiomycetes</taxon>
        <taxon>Eurotiomycetidae</taxon>
        <taxon>Eurotiales</taxon>
        <taxon>Aspergillaceae</taxon>
        <taxon>Aspergillus</taxon>
        <taxon>Aspergillus subgen. Nidulantes</taxon>
    </lineage>
</organism>
<accession>A0A1L9PCG7</accession>
<dbReference type="VEuPathDB" id="FungiDB:ASPVEDRAFT_26050"/>
<evidence type="ECO:0000313" key="3">
    <source>
        <dbReference type="Proteomes" id="UP000184073"/>
    </source>
</evidence>
<dbReference type="OrthoDB" id="3437405at2759"/>
<dbReference type="GeneID" id="63725366"/>
<dbReference type="Proteomes" id="UP000184073">
    <property type="component" value="Unassembled WGS sequence"/>
</dbReference>
<dbReference type="AlphaFoldDB" id="A0A1L9PCG7"/>
<feature type="region of interest" description="Disordered" evidence="1">
    <location>
        <begin position="601"/>
        <end position="632"/>
    </location>
</feature>
<keyword evidence="3" id="KW-1185">Reference proteome</keyword>
<evidence type="ECO:0000256" key="1">
    <source>
        <dbReference type="SAM" id="MobiDB-lite"/>
    </source>
</evidence>
<protein>
    <submittedName>
        <fullName evidence="2">Uncharacterized protein</fullName>
    </submittedName>
</protein>
<name>A0A1L9PCG7_ASPVE</name>
<reference evidence="3" key="1">
    <citation type="journal article" date="2017" name="Genome Biol.">
        <title>Comparative genomics reveals high biological diversity and specific adaptations in the industrially and medically important fungal genus Aspergillus.</title>
        <authorList>
            <person name="de Vries R.P."/>
            <person name="Riley R."/>
            <person name="Wiebenga A."/>
            <person name="Aguilar-Osorio G."/>
            <person name="Amillis S."/>
            <person name="Uchima C.A."/>
            <person name="Anderluh G."/>
            <person name="Asadollahi M."/>
            <person name="Askin M."/>
            <person name="Barry K."/>
            <person name="Battaglia E."/>
            <person name="Bayram O."/>
            <person name="Benocci T."/>
            <person name="Braus-Stromeyer S.A."/>
            <person name="Caldana C."/>
            <person name="Canovas D."/>
            <person name="Cerqueira G.C."/>
            <person name="Chen F."/>
            <person name="Chen W."/>
            <person name="Choi C."/>
            <person name="Clum A."/>
            <person name="Dos Santos R.A."/>
            <person name="Damasio A.R."/>
            <person name="Diallinas G."/>
            <person name="Emri T."/>
            <person name="Fekete E."/>
            <person name="Flipphi M."/>
            <person name="Freyberg S."/>
            <person name="Gallo A."/>
            <person name="Gournas C."/>
            <person name="Habgood R."/>
            <person name="Hainaut M."/>
            <person name="Harispe M.L."/>
            <person name="Henrissat B."/>
            <person name="Hilden K.S."/>
            <person name="Hope R."/>
            <person name="Hossain A."/>
            <person name="Karabika E."/>
            <person name="Karaffa L."/>
            <person name="Karanyi Z."/>
            <person name="Krasevec N."/>
            <person name="Kuo A."/>
            <person name="Kusch H."/>
            <person name="LaButti K."/>
            <person name="Lagendijk E.L."/>
            <person name="Lapidus A."/>
            <person name="Levasseur A."/>
            <person name="Lindquist E."/>
            <person name="Lipzen A."/>
            <person name="Logrieco A.F."/>
            <person name="MacCabe A."/>
            <person name="Maekelae M.R."/>
            <person name="Malavazi I."/>
            <person name="Melin P."/>
            <person name="Meyer V."/>
            <person name="Mielnichuk N."/>
            <person name="Miskei M."/>
            <person name="Molnar A.P."/>
            <person name="Mule G."/>
            <person name="Ngan C.Y."/>
            <person name="Orejas M."/>
            <person name="Orosz E."/>
            <person name="Ouedraogo J.P."/>
            <person name="Overkamp K.M."/>
            <person name="Park H.-S."/>
            <person name="Perrone G."/>
            <person name="Piumi F."/>
            <person name="Punt P.J."/>
            <person name="Ram A.F."/>
            <person name="Ramon A."/>
            <person name="Rauscher S."/>
            <person name="Record E."/>
            <person name="Riano-Pachon D.M."/>
            <person name="Robert V."/>
            <person name="Roehrig J."/>
            <person name="Ruller R."/>
            <person name="Salamov A."/>
            <person name="Salih N.S."/>
            <person name="Samson R.A."/>
            <person name="Sandor E."/>
            <person name="Sanguinetti M."/>
            <person name="Schuetze T."/>
            <person name="Sepcic K."/>
            <person name="Shelest E."/>
            <person name="Sherlock G."/>
            <person name="Sophianopoulou V."/>
            <person name="Squina F.M."/>
            <person name="Sun H."/>
            <person name="Susca A."/>
            <person name="Todd R.B."/>
            <person name="Tsang A."/>
            <person name="Unkles S.E."/>
            <person name="van de Wiele N."/>
            <person name="van Rossen-Uffink D."/>
            <person name="Oliveira J.V."/>
            <person name="Vesth T.C."/>
            <person name="Visser J."/>
            <person name="Yu J.-H."/>
            <person name="Zhou M."/>
            <person name="Andersen M.R."/>
            <person name="Archer D.B."/>
            <person name="Baker S.E."/>
            <person name="Benoit I."/>
            <person name="Brakhage A.A."/>
            <person name="Braus G.H."/>
            <person name="Fischer R."/>
            <person name="Frisvad J.C."/>
            <person name="Goldman G.H."/>
            <person name="Houbraken J."/>
            <person name="Oakley B."/>
            <person name="Pocsi I."/>
            <person name="Scazzocchio C."/>
            <person name="Seiboth B."/>
            <person name="vanKuyk P.A."/>
            <person name="Wortman J."/>
            <person name="Dyer P.S."/>
            <person name="Grigoriev I.V."/>
        </authorList>
    </citation>
    <scope>NUCLEOTIDE SEQUENCE [LARGE SCALE GENOMIC DNA]</scope>
    <source>
        <strain evidence="3">CBS 583.65</strain>
    </source>
</reference>
<proteinExistence type="predicted"/>
<dbReference type="EMBL" id="KV878126">
    <property type="protein sequence ID" value="OJI99227.1"/>
    <property type="molecule type" value="Genomic_DNA"/>
</dbReference>
<feature type="compositionally biased region" description="Basic and acidic residues" evidence="1">
    <location>
        <begin position="601"/>
        <end position="623"/>
    </location>
</feature>
<evidence type="ECO:0000313" key="2">
    <source>
        <dbReference type="EMBL" id="OJI99227.1"/>
    </source>
</evidence>